<feature type="region of interest" description="Disordered" evidence="1">
    <location>
        <begin position="1074"/>
        <end position="1093"/>
    </location>
</feature>
<feature type="compositionally biased region" description="Acidic residues" evidence="1">
    <location>
        <begin position="1487"/>
        <end position="1500"/>
    </location>
</feature>
<evidence type="ECO:0000313" key="4">
    <source>
        <dbReference type="Proteomes" id="UP000033140"/>
    </source>
</evidence>
<feature type="region of interest" description="Disordered" evidence="1">
    <location>
        <begin position="900"/>
        <end position="927"/>
    </location>
</feature>
<feature type="compositionally biased region" description="Acidic residues" evidence="1">
    <location>
        <begin position="976"/>
        <end position="1003"/>
    </location>
</feature>
<proteinExistence type="predicted"/>
<keyword evidence="2" id="KW-1133">Transmembrane helix</keyword>
<sequence>MFYFEQLLIFVLVLALTNIIAPGFVDCFDFLSASNATVNRKAAWHIYGLTVGCVVVVTGIHVRSIEAAIYAFAESIVEFNVFWDGCLDVVYLTTMTISIELYNFSRFVSAELIPSVPLVAFLAATLKGFVGTCILVAGLAAIYVIWATWINAVQYVSSTTSLLIVKLQTFIYNLFTSQVADLAAPSVEIDNYSPVSTVVISPTTTIAVTPQVSQEALLTWATVFTYQYITAMLVATKLYVVMTLTAMSNPVKVTAELYHTANKKPLLLAAKPGSSRRRRDSISEILDVIGLSDDGTTTDSYAGLIDFSLPRNAVVMMTDINMAAAEGDNGGQGSQGPGPPPPPNVQPPRPAGVNVDASVQQSLNFQQMREISREFFASWTDMLDRITAREEREKEIVDAITHKNLAVWPKDFKREWPAFMKRVKESTLPDPKAKSKTVLAKLYQDFLHEYKEFLAMEARAADEAKEKKEEAAKKKDEAAKKNEEAGVHIPGRGTPEVRKKILTPKSRLGKMTGMPNAQANVGSTSAPTQTAPVPQPAPPVPSSSFTPVAAGVPQPPSVQPPAGVQPMQPMSERALGKLPALDYGFQAMPAPQAPPITPAQQVTPAAQWQQAPPFSAETQQQAERPAHLPTPPSSAVEGVDSTPLPPIYMDFDELVAELNKGLAEMEMEDDSMDLDLLNAATRLFVYEQMTASYMTEQMAQAPPAGPTQAPPAGPTQAPPAGPTQAPPAGPAQAPLAGRKIAIPRSKSQFQTSNVRGSASHGLPVPPPAQNIQMLPAQQQSTFPAPSTSTYPQTPYMDPCAPVQQTFGQLPTDVQTPYMDPYAPVQQTFGQLPTDMQTPYMDPCAPVQQTFGQLPTDVQTPYMDPYAPVQQTFNQLPTDMQTPYSPVYNTSDIRGQVPEQQPFFMSTTPPASTWGNRQWSTDLSGQPVQQATYTQGTFNMENLDPQLRPQQQTPFTGSATNVSQTESADLPMNENTADSDEDEGMEDDDDDDDDDEGMDDDDDDTHTVMNDEAPPTETDTDMLTAESSSAEGQLGGLNILVSALEIMQAQYGTGQQDKPRSANVDMTDIVPSVQQTELPSSDAVASPPGDIAYTPQELPAIADVPTHGPAVAAVTEQPSSISTSQETIVPAAVDDHTSDPESTVVAVSGIPMPDVHHAVMPVPEEEPRSDGAVVAEKAGTVDDLTSDPESTVVAVSGILMPDVHHAVMPVPEEEPRSDGTVVAEKLIVENLQDPEKPIRLLEPSTTTEPLVEPVQSAEQVEITGPEIAAPEPEVASAVAETAEVEIVDNETVATNTDDDEHAPVESAAAPGVQVDSLDITDAKDADADVDAKMSSSIKLTDRGIRSAPLPPISFFSRSAARGRCVPQPSVDEYVSDNIARRDHRPYKVMATYEPLVYVADVNRSRWPTKPFRRRHQPYFFQPVEQEAGPSNAAQPSNMSPANEPAVTTMPSNPASMPNEVQPEPVVQDQVQPEREAENYFPSPGSDPSDSEPDSDDEGAESNDDRSIIFPPSMIEVMWSMIEVLFVAFALPFWLEPFLDYVLVPLFEHVLIPLVKQALIALTKYAVQPALEYVLNLVAYFAVECRYFAADCRYFTLDVIEFSSEFISWFLDIVLWNPMSATWQFWTVQGNYGWNVCFFITLVWLSWRQQEWSRHRRGYVSRIDGPSAFGIGIDWYGGVAGFISLMCIPRILVEL</sequence>
<feature type="compositionally biased region" description="Pro residues" evidence="1">
    <location>
        <begin position="703"/>
        <end position="729"/>
    </location>
</feature>
<evidence type="ECO:0000256" key="2">
    <source>
        <dbReference type="SAM" id="Phobius"/>
    </source>
</evidence>
<feature type="compositionally biased region" description="Polar residues" evidence="1">
    <location>
        <begin position="1430"/>
        <end position="1439"/>
    </location>
</feature>
<feature type="region of interest" description="Disordered" evidence="1">
    <location>
        <begin position="1425"/>
        <end position="1505"/>
    </location>
</feature>
<comment type="caution">
    <text evidence="3">The sequence shown here is derived from an EMBL/GenBank/DDBJ whole genome shotgun (WGS) entry which is preliminary data.</text>
</comment>
<reference evidence="3 4" key="1">
    <citation type="journal article" date="2011" name="J. Gen. Appl. Microbiol.">
        <title>Draft genome sequencing of the enigmatic yeast Saitoella complicata.</title>
        <authorList>
            <person name="Nishida H."/>
            <person name="Hamamoto M."/>
            <person name="Sugiyama J."/>
        </authorList>
    </citation>
    <scope>NUCLEOTIDE SEQUENCE [LARGE SCALE GENOMIC DNA]</scope>
    <source>
        <strain evidence="3 4">NRRL Y-17804</strain>
    </source>
</reference>
<gene>
    <name evidence="3" type="ORF">G7K_3090-t1</name>
</gene>
<feature type="region of interest" description="Disordered" evidence="1">
    <location>
        <begin position="946"/>
        <end position="1032"/>
    </location>
</feature>
<keyword evidence="2" id="KW-0472">Membrane</keyword>
<dbReference type="EMBL" id="BACD03000018">
    <property type="protein sequence ID" value="GAO48928.1"/>
    <property type="molecule type" value="Genomic_DNA"/>
</dbReference>
<evidence type="ECO:0000256" key="1">
    <source>
        <dbReference type="SAM" id="MobiDB-lite"/>
    </source>
</evidence>
<feature type="transmembrane region" description="Helical" evidence="2">
    <location>
        <begin position="1630"/>
        <end position="1645"/>
    </location>
</feature>
<feature type="region of interest" description="Disordered" evidence="1">
    <location>
        <begin position="507"/>
        <end position="568"/>
    </location>
</feature>
<feature type="compositionally biased region" description="Low complexity" evidence="1">
    <location>
        <begin position="523"/>
        <end position="532"/>
    </location>
</feature>
<reference evidence="3 4" key="2">
    <citation type="journal article" date="2014" name="J. Gen. Appl. Microbiol.">
        <title>The early diverging ascomycetous budding yeast Saitoella complicata has three histone deacetylases belonging to the Clr6, Hos2, and Rpd3 lineages.</title>
        <authorList>
            <person name="Nishida H."/>
            <person name="Matsumoto T."/>
            <person name="Kondo S."/>
            <person name="Hamamoto M."/>
            <person name="Yoshikawa H."/>
        </authorList>
    </citation>
    <scope>NUCLEOTIDE SEQUENCE [LARGE SCALE GENOMIC DNA]</scope>
    <source>
        <strain evidence="3 4">NRRL Y-17804</strain>
    </source>
</reference>
<feature type="transmembrane region" description="Helical" evidence="2">
    <location>
        <begin position="128"/>
        <end position="149"/>
    </location>
</feature>
<feature type="compositionally biased region" description="Polar residues" evidence="1">
    <location>
        <begin position="902"/>
        <end position="927"/>
    </location>
</feature>
<feature type="region of interest" description="Disordered" evidence="1">
    <location>
        <begin position="589"/>
        <end position="644"/>
    </location>
</feature>
<keyword evidence="4" id="KW-1185">Reference proteome</keyword>
<feature type="compositionally biased region" description="Polar residues" evidence="1">
    <location>
        <begin position="746"/>
        <end position="756"/>
    </location>
</feature>
<feature type="region of interest" description="Disordered" evidence="1">
    <location>
        <begin position="746"/>
        <end position="770"/>
    </location>
</feature>
<feature type="compositionally biased region" description="Basic and acidic residues" evidence="1">
    <location>
        <begin position="465"/>
        <end position="486"/>
    </location>
</feature>
<reference evidence="3 4" key="3">
    <citation type="journal article" date="2015" name="Genome Announc.">
        <title>Draft Genome Sequence of the Archiascomycetous Yeast Saitoella complicata.</title>
        <authorList>
            <person name="Yamauchi K."/>
            <person name="Kondo S."/>
            <person name="Hamamoto M."/>
            <person name="Takahashi Y."/>
            <person name="Ogura Y."/>
            <person name="Hayashi T."/>
            <person name="Nishida H."/>
        </authorList>
    </citation>
    <scope>NUCLEOTIDE SEQUENCE [LARGE SCALE GENOMIC DNA]</scope>
    <source>
        <strain evidence="3 4">NRRL Y-17804</strain>
    </source>
</reference>
<keyword evidence="2" id="KW-0812">Transmembrane</keyword>
<feature type="region of interest" description="Disordered" evidence="1">
    <location>
        <begin position="465"/>
        <end position="494"/>
    </location>
</feature>
<feature type="compositionally biased region" description="Polar residues" evidence="1">
    <location>
        <begin position="947"/>
        <end position="966"/>
    </location>
</feature>
<feature type="region of interest" description="Disordered" evidence="1">
    <location>
        <begin position="697"/>
        <end position="734"/>
    </location>
</feature>
<evidence type="ECO:0000313" key="3">
    <source>
        <dbReference type="EMBL" id="GAO48928.1"/>
    </source>
</evidence>
<name>A0A0E9NGK0_SAICN</name>
<dbReference type="Proteomes" id="UP000033140">
    <property type="component" value="Unassembled WGS sequence"/>
</dbReference>
<protein>
    <recommendedName>
        <fullName evidence="5">Transmembrane protein</fullName>
    </recommendedName>
</protein>
<feature type="region of interest" description="Disordered" evidence="1">
    <location>
        <begin position="324"/>
        <end position="353"/>
    </location>
</feature>
<feature type="compositionally biased region" description="Low complexity" evidence="1">
    <location>
        <begin position="598"/>
        <end position="613"/>
    </location>
</feature>
<feature type="compositionally biased region" description="Pro residues" evidence="1">
    <location>
        <begin position="337"/>
        <end position="350"/>
    </location>
</feature>
<feature type="transmembrane region" description="Helical" evidence="2">
    <location>
        <begin position="43"/>
        <end position="62"/>
    </location>
</feature>
<dbReference type="STRING" id="698492.A0A0E9NGK0"/>
<organism evidence="3 4">
    <name type="scientific">Saitoella complicata (strain BCRC 22490 / CBS 7301 / JCM 7358 / NBRC 10748 / NRRL Y-17804)</name>
    <dbReference type="NCBI Taxonomy" id="698492"/>
    <lineage>
        <taxon>Eukaryota</taxon>
        <taxon>Fungi</taxon>
        <taxon>Dikarya</taxon>
        <taxon>Ascomycota</taxon>
        <taxon>Taphrinomycotina</taxon>
        <taxon>Taphrinomycotina incertae sedis</taxon>
        <taxon>Saitoella</taxon>
    </lineage>
</organism>
<evidence type="ECO:0008006" key="5">
    <source>
        <dbReference type="Google" id="ProtNLM"/>
    </source>
</evidence>
<feature type="compositionally biased region" description="Low complexity" evidence="1">
    <location>
        <begin position="1456"/>
        <end position="1469"/>
    </location>
</feature>
<accession>A0A0E9NGK0</accession>